<dbReference type="eggNOG" id="ENOG50330U8">
    <property type="taxonomic scope" value="Bacteria"/>
</dbReference>
<evidence type="ECO:0000313" key="2">
    <source>
        <dbReference type="EMBL" id="ABA79156.1"/>
    </source>
</evidence>
<dbReference type="EnsemblBacteria" id="ABA79156">
    <property type="protein sequence ID" value="ABA79156"/>
    <property type="gene ID" value="RSP_6243"/>
</dbReference>
<evidence type="ECO:0000313" key="3">
    <source>
        <dbReference type="Proteomes" id="UP000002703"/>
    </source>
</evidence>
<organism evidence="2 3">
    <name type="scientific">Cereibacter sphaeroides (strain ATCC 17023 / DSM 158 / JCM 6121 / CCUG 31486 / LMG 2827 / NBRC 12203 / NCIMB 8253 / ATH 2.4.1.)</name>
    <name type="common">Rhodobacter sphaeroides</name>
    <dbReference type="NCBI Taxonomy" id="272943"/>
    <lineage>
        <taxon>Bacteria</taxon>
        <taxon>Pseudomonadati</taxon>
        <taxon>Pseudomonadota</taxon>
        <taxon>Alphaproteobacteria</taxon>
        <taxon>Rhodobacterales</taxon>
        <taxon>Paracoccaceae</taxon>
        <taxon>Cereibacter</taxon>
    </lineage>
</organism>
<dbReference type="RefSeq" id="WP_011337905.1">
    <property type="nucleotide sequence ID" value="NC_007493.2"/>
</dbReference>
<dbReference type="AlphaFoldDB" id="Q3J228"/>
<feature type="domain" description="HNH nuclease" evidence="1">
    <location>
        <begin position="53"/>
        <end position="97"/>
    </location>
</feature>
<name>Q3J228_CERS4</name>
<dbReference type="GO" id="GO:0004519">
    <property type="term" value="F:endonuclease activity"/>
    <property type="evidence" value="ECO:0007669"/>
    <property type="project" value="UniProtKB-KW"/>
</dbReference>
<dbReference type="EMBL" id="CP000143">
    <property type="protein sequence ID" value="ABA79156.1"/>
    <property type="molecule type" value="Genomic_DNA"/>
</dbReference>
<dbReference type="InterPro" id="IPR044925">
    <property type="entry name" value="His-Me_finger_sf"/>
</dbReference>
<dbReference type="Proteomes" id="UP000002703">
    <property type="component" value="Chromosome 1"/>
</dbReference>
<dbReference type="KEGG" id="rsp:RSP_6243"/>
<accession>Q3J228</accession>
<gene>
    <name evidence="2" type="ORF">RSP_6243</name>
</gene>
<reference evidence="3" key="1">
    <citation type="submission" date="2005-09" db="EMBL/GenBank/DDBJ databases">
        <title>Complete sequence of chromosome 1 of Rhodobacter sphaeroides 2.4.1.</title>
        <authorList>
            <person name="Copeland A."/>
            <person name="Lucas S."/>
            <person name="Lapidus A."/>
            <person name="Barry K."/>
            <person name="Detter J.C."/>
            <person name="Glavina T."/>
            <person name="Hammon N."/>
            <person name="Israni S."/>
            <person name="Pitluck S."/>
            <person name="Richardson P."/>
            <person name="Mackenzie C."/>
            <person name="Choudhary M."/>
            <person name="Larimer F."/>
            <person name="Hauser L.J."/>
            <person name="Land M."/>
            <person name="Donohue T.J."/>
            <person name="Kaplan S."/>
        </authorList>
    </citation>
    <scope>NUCLEOTIDE SEQUENCE [LARGE SCALE GENOMIC DNA]</scope>
    <source>
        <strain evidence="3">ATCC 17023 / DSM 158 / JCM 6121 / CCUG 31486 / LMG 2827 / NBRC 12203 / NCIMB 8253 / ATH 2.4.1.</strain>
    </source>
</reference>
<evidence type="ECO:0000259" key="1">
    <source>
        <dbReference type="Pfam" id="PF13392"/>
    </source>
</evidence>
<protein>
    <submittedName>
        <fullName evidence="2">Endonuclease</fullName>
    </submittedName>
</protein>
<dbReference type="InterPro" id="IPR016177">
    <property type="entry name" value="DNA-bd_dom_sf"/>
</dbReference>
<sequence length="161" mass="18322">MLKSKPLPSQERLNEVFKYDSETGYLIRKGQSGHAGCINKRGYWQVYCDGVLYYAHRLIWKMHYGDIPKGMTIDHISGDPSDNRLSNIRLARVEENNLNRKIYASNKSGYAGIFKSGNKFVASIGRGGVNHYLGRFDDIETAIAVREAAAMRLHGEFRRVH</sequence>
<keyword evidence="3" id="KW-1185">Reference proteome</keyword>
<dbReference type="GO" id="GO:0003677">
    <property type="term" value="F:DNA binding"/>
    <property type="evidence" value="ECO:0007669"/>
    <property type="project" value="InterPro"/>
</dbReference>
<dbReference type="STRING" id="272943.RSP_6243"/>
<dbReference type="GeneID" id="3720316"/>
<dbReference type="SUPFAM" id="SSF54060">
    <property type="entry name" value="His-Me finger endonucleases"/>
    <property type="match status" value="1"/>
</dbReference>
<dbReference type="Gene3D" id="3.90.75.20">
    <property type="match status" value="1"/>
</dbReference>
<keyword evidence="2" id="KW-0540">Nuclease</keyword>
<keyword evidence="2" id="KW-0255">Endonuclease</keyword>
<dbReference type="SUPFAM" id="SSF54171">
    <property type="entry name" value="DNA-binding domain"/>
    <property type="match status" value="1"/>
</dbReference>
<dbReference type="InterPro" id="IPR003615">
    <property type="entry name" value="HNH_nuc"/>
</dbReference>
<dbReference type="Pfam" id="PF13392">
    <property type="entry name" value="HNH_3"/>
    <property type="match status" value="1"/>
</dbReference>
<dbReference type="OrthoDB" id="388551at2"/>
<proteinExistence type="predicted"/>
<keyword evidence="2" id="KW-0378">Hydrolase</keyword>